<dbReference type="InterPro" id="IPR036116">
    <property type="entry name" value="FN3_sf"/>
</dbReference>
<feature type="signal peptide" evidence="2">
    <location>
        <begin position="1"/>
        <end position="26"/>
    </location>
</feature>
<organism evidence="3 4">
    <name type="scientific">Myxococcus llanfairpwllgwyngyllgogerychwyrndrobwllllantysiliogogogochensis</name>
    <dbReference type="NCBI Taxonomy" id="2590453"/>
    <lineage>
        <taxon>Bacteria</taxon>
        <taxon>Pseudomonadati</taxon>
        <taxon>Myxococcota</taxon>
        <taxon>Myxococcia</taxon>
        <taxon>Myxococcales</taxon>
        <taxon>Cystobacterineae</taxon>
        <taxon>Myxococcaceae</taxon>
        <taxon>Myxococcus</taxon>
    </lineage>
</organism>
<keyword evidence="2" id="KW-0732">Signal</keyword>
<dbReference type="EMBL" id="VIFM01000386">
    <property type="protein sequence ID" value="TQF09139.1"/>
    <property type="molecule type" value="Genomic_DNA"/>
</dbReference>
<dbReference type="PROSITE" id="PS51257">
    <property type="entry name" value="PROKAR_LIPOPROTEIN"/>
    <property type="match status" value="1"/>
</dbReference>
<keyword evidence="4" id="KW-1185">Reference proteome</keyword>
<feature type="chain" id="PRO_5021955528" description="Lipoprotein" evidence="2">
    <location>
        <begin position="27"/>
        <end position="550"/>
    </location>
</feature>
<dbReference type="Proteomes" id="UP000315369">
    <property type="component" value="Unassembled WGS sequence"/>
</dbReference>
<dbReference type="SUPFAM" id="SSF49265">
    <property type="entry name" value="Fibronectin type III"/>
    <property type="match status" value="1"/>
</dbReference>
<dbReference type="RefSeq" id="WP_141649011.1">
    <property type="nucleotide sequence ID" value="NZ_VIFM01000386.1"/>
</dbReference>
<dbReference type="OrthoDB" id="5379943at2"/>
<comment type="caution">
    <text evidence="3">The sequence shown here is derived from an EMBL/GenBank/DDBJ whole genome shotgun (WGS) entry which is preliminary data.</text>
</comment>
<dbReference type="AlphaFoldDB" id="A0A540WJE1"/>
<sequence>MQLPRFSVVLVSACAAWLVGCGDAPADSMELADGLSTIDPRSGPTGDGTWMGEPTGAGCEPDAGTPPPTDGGPSADTVLVTSTTRFFTSVGISEQVEDLSANPPEILVPQGATFSLILGSAVPGGWEFRGVPQGPYYLHTGTTHVITSARHVDVGRNRLGREDAIYSEFNWAPLQINLLNLAPWTPSGSGNLQPGSSLQLTSGQVDLFGWMDLFERVPGGQTSILTNQASLSLGSGYNIPIFEAARGDRMYVNQLSQFSAQALSDGTPVGYAAVERSLEVGAFDFAPDGVNPLPVSGMLQPVRMREFPVEWRLPAFTRFASEVHPLAAPWTPTLQVLPAAHGLSEGWIGYSGELLTLRLPRASSFDYTTRLKFGNPFPQNWGVVGASGYSFRHSVLLPDGSGKSLAISGTISTVDTLDNLIAGPLQPRVSPPRSLTIDGVPASVPREVGSVSPVIAWAPPTLGTPNAYRVAFYRYDPDLNFAFQTASLYVPGSATQVRLPPDVLQPDSIYYLRVGAIDAPGFDMERHPFTTHEQVPYSSADAVSSLITTP</sequence>
<evidence type="ECO:0000313" key="3">
    <source>
        <dbReference type="EMBL" id="TQF09139.1"/>
    </source>
</evidence>
<evidence type="ECO:0000256" key="1">
    <source>
        <dbReference type="SAM" id="MobiDB-lite"/>
    </source>
</evidence>
<reference evidence="3 4" key="1">
    <citation type="submission" date="2019-06" db="EMBL/GenBank/DDBJ databases">
        <authorList>
            <person name="Livingstone P."/>
            <person name="Whitworth D."/>
        </authorList>
    </citation>
    <scope>NUCLEOTIDE SEQUENCE [LARGE SCALE GENOMIC DNA]</scope>
    <source>
        <strain evidence="3 4">AM401</strain>
    </source>
</reference>
<proteinExistence type="predicted"/>
<evidence type="ECO:0000256" key="2">
    <source>
        <dbReference type="SAM" id="SignalP"/>
    </source>
</evidence>
<accession>A0A540WJE1</accession>
<protein>
    <recommendedName>
        <fullName evidence="5">Lipoprotein</fullName>
    </recommendedName>
</protein>
<name>A0A540WJE1_9BACT</name>
<feature type="region of interest" description="Disordered" evidence="1">
    <location>
        <begin position="41"/>
        <end position="74"/>
    </location>
</feature>
<evidence type="ECO:0008006" key="5">
    <source>
        <dbReference type="Google" id="ProtNLM"/>
    </source>
</evidence>
<gene>
    <name evidence="3" type="ORF">FJV41_46205</name>
</gene>
<evidence type="ECO:0000313" key="4">
    <source>
        <dbReference type="Proteomes" id="UP000315369"/>
    </source>
</evidence>